<sequence>MAANSEMSAGHGICFYPGPDIIVTSVYIKTWEARYQVRDLIIEDPSYFYAYPARMVALYCGAVELLLALGVAALAGSVMLLFCVAGALTAAGLGGAVWADGRRNPRRMELAAWYKGRRVVLFASADRRVFEQVRRAVVRAKEANHPF</sequence>
<evidence type="ECO:0000313" key="2">
    <source>
        <dbReference type="EMBL" id="GID75648.1"/>
    </source>
</evidence>
<protein>
    <submittedName>
        <fullName evidence="2">Uncharacterized protein</fullName>
    </submittedName>
</protein>
<dbReference type="Proteomes" id="UP000609879">
    <property type="component" value="Unassembled WGS sequence"/>
</dbReference>
<dbReference type="EMBL" id="BOMI01000082">
    <property type="protein sequence ID" value="GID75648.1"/>
    <property type="molecule type" value="Genomic_DNA"/>
</dbReference>
<accession>A0ABQ3Y6P3</accession>
<organism evidence="2 3">
    <name type="scientific">Paractinoplanes deccanensis</name>
    <dbReference type="NCBI Taxonomy" id="113561"/>
    <lineage>
        <taxon>Bacteria</taxon>
        <taxon>Bacillati</taxon>
        <taxon>Actinomycetota</taxon>
        <taxon>Actinomycetes</taxon>
        <taxon>Micromonosporales</taxon>
        <taxon>Micromonosporaceae</taxon>
        <taxon>Paractinoplanes</taxon>
    </lineage>
</organism>
<keyword evidence="1" id="KW-0812">Transmembrane</keyword>
<dbReference type="RefSeq" id="WP_203766398.1">
    <property type="nucleotide sequence ID" value="NZ_BAAABO010000016.1"/>
</dbReference>
<keyword evidence="1" id="KW-0472">Membrane</keyword>
<proteinExistence type="predicted"/>
<comment type="caution">
    <text evidence="2">The sequence shown here is derived from an EMBL/GenBank/DDBJ whole genome shotgun (WGS) entry which is preliminary data.</text>
</comment>
<reference evidence="2 3" key="1">
    <citation type="submission" date="2021-01" db="EMBL/GenBank/DDBJ databases">
        <title>Whole genome shotgun sequence of Actinoplanes deccanensis NBRC 13994.</title>
        <authorList>
            <person name="Komaki H."/>
            <person name="Tamura T."/>
        </authorList>
    </citation>
    <scope>NUCLEOTIDE SEQUENCE [LARGE SCALE GENOMIC DNA]</scope>
    <source>
        <strain evidence="2 3">NBRC 13994</strain>
    </source>
</reference>
<keyword evidence="3" id="KW-1185">Reference proteome</keyword>
<feature type="transmembrane region" description="Helical" evidence="1">
    <location>
        <begin position="79"/>
        <end position="99"/>
    </location>
</feature>
<evidence type="ECO:0000256" key="1">
    <source>
        <dbReference type="SAM" id="Phobius"/>
    </source>
</evidence>
<feature type="transmembrane region" description="Helical" evidence="1">
    <location>
        <begin position="56"/>
        <end position="73"/>
    </location>
</feature>
<dbReference type="InterPro" id="IPR045629">
    <property type="entry name" value="DUF6232"/>
</dbReference>
<evidence type="ECO:0000313" key="3">
    <source>
        <dbReference type="Proteomes" id="UP000609879"/>
    </source>
</evidence>
<keyword evidence="1" id="KW-1133">Transmembrane helix</keyword>
<gene>
    <name evidence="2" type="ORF">Ade02nite_42890</name>
</gene>
<name>A0ABQ3Y6P3_9ACTN</name>
<dbReference type="Pfam" id="PF19744">
    <property type="entry name" value="DUF6232"/>
    <property type="match status" value="1"/>
</dbReference>